<feature type="region of interest" description="Disordered" evidence="10">
    <location>
        <begin position="406"/>
        <end position="455"/>
    </location>
</feature>
<dbReference type="Proteomes" id="UP001583172">
    <property type="component" value="Unassembled WGS sequence"/>
</dbReference>
<evidence type="ECO:0000256" key="2">
    <source>
        <dbReference type="ARBA" id="ARBA00009877"/>
    </source>
</evidence>
<gene>
    <name evidence="13" type="ORF">VTJ49DRAFT_6433</name>
</gene>
<evidence type="ECO:0000256" key="6">
    <source>
        <dbReference type="ARBA" id="ARBA00022989"/>
    </source>
</evidence>
<comment type="subcellular location">
    <subcellularLocation>
        <location evidence="9">Membrane</location>
        <topology evidence="9">Multi-pass membrane protein</topology>
    </subcellularLocation>
    <subcellularLocation>
        <location evidence="1">Mitochondrion inner membrane</location>
        <topology evidence="1">Multi-pass membrane protein</topology>
    </subcellularLocation>
</comment>
<keyword evidence="6 11" id="KW-1133">Transmembrane helix</keyword>
<keyword evidence="5" id="KW-0809">Transit peptide</keyword>
<keyword evidence="7" id="KW-0496">Mitochondrion</keyword>
<evidence type="ECO:0000256" key="10">
    <source>
        <dbReference type="SAM" id="MobiDB-lite"/>
    </source>
</evidence>
<feature type="region of interest" description="Disordered" evidence="10">
    <location>
        <begin position="77"/>
        <end position="96"/>
    </location>
</feature>
<evidence type="ECO:0000256" key="7">
    <source>
        <dbReference type="ARBA" id="ARBA00023128"/>
    </source>
</evidence>
<evidence type="ECO:0000256" key="9">
    <source>
        <dbReference type="RuleBase" id="RU003945"/>
    </source>
</evidence>
<proteinExistence type="inferred from homology"/>
<protein>
    <recommendedName>
        <fullName evidence="12">Membrane insertase YidC/Oxa/ALB C-terminal domain-containing protein</fullName>
    </recommendedName>
</protein>
<feature type="compositionally biased region" description="Basic and acidic residues" evidence="10">
    <location>
        <begin position="406"/>
        <end position="449"/>
    </location>
</feature>
<sequence>MLPSRGILRSNPVLGLARTTLPKTSPRPFPRHFSTALQSNRVALHGASTARRIGGPLALSAASQQLLALRQVRNASTQSTAPPAASADPSPLPDVSATPLELSGSDLLNIPEQIGFLKALGLDFGWGPTSLMQTVLESIYVYTGLPWWASIAAVALAVRLVLIKPQINASENALRYQKLSKDPRYIAAMEEMKYNMIAGNHLAAAQSRAKVQMMNKEGGYSMMKGFIPLLQLPLGIGMFRLVKGMSALPVPSLETGGMLWFTDLTIADPYFILPVATGIMMSIGMRIPLPFMAEQQQKMMRMMSLVVIPLSTVVAVFLPSGITWYFLVSAVLHTVQTWLMHQAWFRRLVGLRPLDVHVPRGAADGTWQAPRIVNANAPRVGHAVYAPPRPTSESMFDSLKKTLDDAKKAMNERADRGEAERARRAAQEYEQKRSLEEKEQLLARIEKQSRRGRQH</sequence>
<evidence type="ECO:0000256" key="4">
    <source>
        <dbReference type="ARBA" id="ARBA00022792"/>
    </source>
</evidence>
<dbReference type="PANTHER" id="PTHR12428">
    <property type="entry name" value="OXA1"/>
    <property type="match status" value="1"/>
</dbReference>
<evidence type="ECO:0000256" key="8">
    <source>
        <dbReference type="ARBA" id="ARBA00023136"/>
    </source>
</evidence>
<evidence type="ECO:0000256" key="1">
    <source>
        <dbReference type="ARBA" id="ARBA00004448"/>
    </source>
</evidence>
<evidence type="ECO:0000313" key="14">
    <source>
        <dbReference type="Proteomes" id="UP001583172"/>
    </source>
</evidence>
<keyword evidence="3 9" id="KW-0812">Transmembrane</keyword>
<reference evidence="13 14" key="1">
    <citation type="journal article" date="2024" name="Commun. Biol.">
        <title>Comparative genomic analysis of thermophilic fungi reveals convergent evolutionary adaptations and gene losses.</title>
        <authorList>
            <person name="Steindorff A.S."/>
            <person name="Aguilar-Pontes M.V."/>
            <person name="Robinson A.J."/>
            <person name="Andreopoulos B."/>
            <person name="LaButti K."/>
            <person name="Kuo A."/>
            <person name="Mondo S."/>
            <person name="Riley R."/>
            <person name="Otillar R."/>
            <person name="Haridas S."/>
            <person name="Lipzen A."/>
            <person name="Grimwood J."/>
            <person name="Schmutz J."/>
            <person name="Clum A."/>
            <person name="Reid I.D."/>
            <person name="Moisan M.C."/>
            <person name="Butler G."/>
            <person name="Nguyen T.T.M."/>
            <person name="Dewar K."/>
            <person name="Conant G."/>
            <person name="Drula E."/>
            <person name="Henrissat B."/>
            <person name="Hansel C."/>
            <person name="Singer S."/>
            <person name="Hutchinson M.I."/>
            <person name="de Vries R.P."/>
            <person name="Natvig D.O."/>
            <person name="Powell A.J."/>
            <person name="Tsang A."/>
            <person name="Grigoriev I.V."/>
        </authorList>
    </citation>
    <scope>NUCLEOTIDE SEQUENCE [LARGE SCALE GENOMIC DNA]</scope>
    <source>
        <strain evidence="13 14">CBS 620.91</strain>
    </source>
</reference>
<dbReference type="EMBL" id="JAZGSY010000060">
    <property type="protein sequence ID" value="KAL1841911.1"/>
    <property type="molecule type" value="Genomic_DNA"/>
</dbReference>
<feature type="domain" description="Membrane insertase YidC/Oxa/ALB C-terminal" evidence="12">
    <location>
        <begin position="147"/>
        <end position="341"/>
    </location>
</feature>
<dbReference type="InterPro" id="IPR028055">
    <property type="entry name" value="YidC/Oxa/ALB_C"/>
</dbReference>
<comment type="caution">
    <text evidence="13">The sequence shown here is derived from an EMBL/GenBank/DDBJ whole genome shotgun (WGS) entry which is preliminary data.</text>
</comment>
<keyword evidence="4" id="KW-0999">Mitochondrion inner membrane</keyword>
<evidence type="ECO:0000259" key="12">
    <source>
        <dbReference type="Pfam" id="PF02096"/>
    </source>
</evidence>
<evidence type="ECO:0000256" key="11">
    <source>
        <dbReference type="SAM" id="Phobius"/>
    </source>
</evidence>
<feature type="transmembrane region" description="Helical" evidence="11">
    <location>
        <begin position="301"/>
        <end position="318"/>
    </location>
</feature>
<evidence type="ECO:0000256" key="5">
    <source>
        <dbReference type="ARBA" id="ARBA00022946"/>
    </source>
</evidence>
<evidence type="ECO:0000313" key="13">
    <source>
        <dbReference type="EMBL" id="KAL1841911.1"/>
    </source>
</evidence>
<feature type="transmembrane region" description="Helical" evidence="11">
    <location>
        <begin position="139"/>
        <end position="162"/>
    </location>
</feature>
<comment type="similarity">
    <text evidence="2 9">Belongs to the OXA1/ALB3/YidC family.</text>
</comment>
<feature type="transmembrane region" description="Helical" evidence="11">
    <location>
        <begin position="226"/>
        <end position="250"/>
    </location>
</feature>
<keyword evidence="8 11" id="KW-0472">Membrane</keyword>
<dbReference type="Pfam" id="PF02096">
    <property type="entry name" value="60KD_IMP"/>
    <property type="match status" value="1"/>
</dbReference>
<evidence type="ECO:0000256" key="3">
    <source>
        <dbReference type="ARBA" id="ARBA00022692"/>
    </source>
</evidence>
<name>A0ABR3VJI2_HUMIN</name>
<feature type="transmembrane region" description="Helical" evidence="11">
    <location>
        <begin position="270"/>
        <end position="289"/>
    </location>
</feature>
<dbReference type="InterPro" id="IPR001708">
    <property type="entry name" value="YidC/ALB3/OXA1/COX18"/>
</dbReference>
<dbReference type="CDD" id="cd20069">
    <property type="entry name" value="5TM_Oxa1-like"/>
    <property type="match status" value="1"/>
</dbReference>
<dbReference type="PANTHER" id="PTHR12428:SF66">
    <property type="entry name" value="MITOCHONDRIAL INNER MEMBRANE PROTEIN OXA1L"/>
    <property type="match status" value="1"/>
</dbReference>
<organism evidence="13 14">
    <name type="scientific">Humicola insolens</name>
    <name type="common">Soft-rot fungus</name>
    <dbReference type="NCBI Taxonomy" id="85995"/>
    <lineage>
        <taxon>Eukaryota</taxon>
        <taxon>Fungi</taxon>
        <taxon>Dikarya</taxon>
        <taxon>Ascomycota</taxon>
        <taxon>Pezizomycotina</taxon>
        <taxon>Sordariomycetes</taxon>
        <taxon>Sordariomycetidae</taxon>
        <taxon>Sordariales</taxon>
        <taxon>Chaetomiaceae</taxon>
        <taxon>Mycothermus</taxon>
    </lineage>
</organism>
<accession>A0ABR3VJI2</accession>
<keyword evidence="14" id="KW-1185">Reference proteome</keyword>